<dbReference type="SFLD" id="SFLDG01280">
    <property type="entry name" value="HydE/PylB-like"/>
    <property type="match status" value="1"/>
</dbReference>
<dbReference type="Proteomes" id="UP000021369">
    <property type="component" value="Unassembled WGS sequence"/>
</dbReference>
<dbReference type="NCBIfam" id="TIGR03956">
    <property type="entry name" value="rSAM_HydE"/>
    <property type="match status" value="1"/>
</dbReference>
<feature type="binding site" evidence="6">
    <location>
        <position position="183"/>
    </location>
    <ligand>
        <name>S-adenosyl-L-methionine</name>
        <dbReference type="ChEBI" id="CHEBI:59789"/>
    </ligand>
</feature>
<dbReference type="InterPro" id="IPR013785">
    <property type="entry name" value="Aldolase_TIM"/>
</dbReference>
<evidence type="ECO:0000259" key="7">
    <source>
        <dbReference type="PROSITE" id="PS51918"/>
    </source>
</evidence>
<reference evidence="8 9" key="1">
    <citation type="submission" date="2013-06" db="EMBL/GenBank/DDBJ databases">
        <title>Rumen cellulosomics: divergent fiber-degrading strategies revealed by comparative genome-wide analysis of six Ruminococcal strains.</title>
        <authorList>
            <person name="Dassa B."/>
            <person name="Borovok I."/>
            <person name="Lamed R."/>
            <person name="Flint H."/>
            <person name="Yeoman C.J."/>
            <person name="White B."/>
            <person name="Bayer E.A."/>
        </authorList>
    </citation>
    <scope>NUCLEOTIDE SEQUENCE [LARGE SCALE GENOMIC DNA]</scope>
    <source>
        <strain evidence="8 9">SY3</strain>
    </source>
</reference>
<evidence type="ECO:0000256" key="6">
    <source>
        <dbReference type="PIRSR" id="PIRSR004762-2"/>
    </source>
</evidence>
<keyword evidence="3 5" id="KW-0408">Iron</keyword>
<evidence type="ECO:0000313" key="8">
    <source>
        <dbReference type="EMBL" id="EXM40656.1"/>
    </source>
</evidence>
<evidence type="ECO:0000256" key="2">
    <source>
        <dbReference type="ARBA" id="ARBA00022723"/>
    </source>
</evidence>
<feature type="binding site" evidence="5">
    <location>
        <position position="67"/>
    </location>
    <ligand>
        <name>[4Fe-4S] cluster</name>
        <dbReference type="ChEBI" id="CHEBI:49883"/>
        <note>4Fe-4S-S-AdoMet</note>
    </ligand>
</feature>
<gene>
    <name evidence="8" type="ORF">RASY3_02310</name>
</gene>
<dbReference type="GO" id="GO:0051539">
    <property type="term" value="F:4 iron, 4 sulfur cluster binding"/>
    <property type="evidence" value="ECO:0007669"/>
    <property type="project" value="UniProtKB-KW"/>
</dbReference>
<dbReference type="RefSeq" id="WP_037284800.1">
    <property type="nucleotide sequence ID" value="NZ_JEOB01000001.1"/>
</dbReference>
<feature type="binding site" evidence="6">
    <location>
        <position position="234"/>
    </location>
    <ligand>
        <name>S-adenosyl-L-methionine</name>
        <dbReference type="ChEBI" id="CHEBI:59789"/>
    </ligand>
</feature>
<evidence type="ECO:0000256" key="1">
    <source>
        <dbReference type="ARBA" id="ARBA00022691"/>
    </source>
</evidence>
<dbReference type="PROSITE" id="PS51918">
    <property type="entry name" value="RADICAL_SAM"/>
    <property type="match status" value="1"/>
</dbReference>
<accession>A0A011VZA5</accession>
<dbReference type="PIRSF" id="PIRSF004762">
    <property type="entry name" value="CHP00423"/>
    <property type="match status" value="1"/>
</dbReference>
<dbReference type="SFLD" id="SFLDG01060">
    <property type="entry name" value="BATS_domain_containing"/>
    <property type="match status" value="1"/>
</dbReference>
<evidence type="ECO:0000256" key="3">
    <source>
        <dbReference type="ARBA" id="ARBA00023004"/>
    </source>
</evidence>
<feature type="binding site" evidence="5">
    <location>
        <position position="63"/>
    </location>
    <ligand>
        <name>[4Fe-4S] cluster</name>
        <dbReference type="ChEBI" id="CHEBI:49883"/>
        <note>4Fe-4S-S-AdoMet</note>
    </ligand>
</feature>
<feature type="binding site" evidence="5">
    <location>
        <position position="70"/>
    </location>
    <ligand>
        <name>[4Fe-4S] cluster</name>
        <dbReference type="ChEBI" id="CHEBI:49883"/>
        <note>4Fe-4S-S-AdoMet</note>
    </ligand>
</feature>
<comment type="cofactor">
    <cofactor evidence="5">
        <name>[4Fe-4S] cluster</name>
        <dbReference type="ChEBI" id="CHEBI:49883"/>
    </cofactor>
    <text evidence="5">Binds 1 [4Fe-4S] cluster. The cluster is coordinated with 3 cysteines and an exchangeable S-adenosyl-L-methionine.</text>
</comment>
<organism evidence="8 9">
    <name type="scientific">Ruminococcus albus SY3</name>
    <dbReference type="NCBI Taxonomy" id="1341156"/>
    <lineage>
        <taxon>Bacteria</taxon>
        <taxon>Bacillati</taxon>
        <taxon>Bacillota</taxon>
        <taxon>Clostridia</taxon>
        <taxon>Eubacteriales</taxon>
        <taxon>Oscillospiraceae</taxon>
        <taxon>Ruminococcus</taxon>
    </lineage>
</organism>
<dbReference type="SMART" id="SM00729">
    <property type="entry name" value="Elp3"/>
    <property type="match status" value="1"/>
</dbReference>
<keyword evidence="9" id="KW-1185">Reference proteome</keyword>
<dbReference type="Pfam" id="PF04055">
    <property type="entry name" value="Radical_SAM"/>
    <property type="match status" value="1"/>
</dbReference>
<dbReference type="SFLD" id="SFLDS00029">
    <property type="entry name" value="Radical_SAM"/>
    <property type="match status" value="1"/>
</dbReference>
<dbReference type="GO" id="GO:0016740">
    <property type="term" value="F:transferase activity"/>
    <property type="evidence" value="ECO:0007669"/>
    <property type="project" value="TreeGrafter"/>
</dbReference>
<dbReference type="InterPro" id="IPR007197">
    <property type="entry name" value="rSAM"/>
</dbReference>
<keyword evidence="1 5" id="KW-0949">S-adenosyl-L-methionine</keyword>
<dbReference type="PATRIC" id="fig|1341156.4.peg.186"/>
<evidence type="ECO:0000313" key="9">
    <source>
        <dbReference type="Proteomes" id="UP000021369"/>
    </source>
</evidence>
<dbReference type="SFLD" id="SFLDF00348">
    <property type="entry name" value="FeFe_hydrogenase_maturase_(Hyd"/>
    <property type="match status" value="1"/>
</dbReference>
<keyword evidence="4 5" id="KW-0411">Iron-sulfur</keyword>
<dbReference type="GO" id="GO:0046872">
    <property type="term" value="F:metal ion binding"/>
    <property type="evidence" value="ECO:0007669"/>
    <property type="project" value="UniProtKB-KW"/>
</dbReference>
<dbReference type="InterPro" id="IPR006638">
    <property type="entry name" value="Elp3/MiaA/NifB-like_rSAM"/>
</dbReference>
<dbReference type="SUPFAM" id="SSF102114">
    <property type="entry name" value="Radical SAM enzymes"/>
    <property type="match status" value="1"/>
</dbReference>
<feature type="domain" description="Radical SAM core" evidence="7">
    <location>
        <begin position="49"/>
        <end position="265"/>
    </location>
</feature>
<dbReference type="AlphaFoldDB" id="A0A011VZA5"/>
<protein>
    <submittedName>
        <fullName evidence="8">Biotin synthase</fullName>
    </submittedName>
</protein>
<dbReference type="InterPro" id="IPR058240">
    <property type="entry name" value="rSAM_sf"/>
</dbReference>
<feature type="binding site" evidence="6">
    <location>
        <position position="163"/>
    </location>
    <ligand>
        <name>S-adenosyl-L-methionine</name>
        <dbReference type="ChEBI" id="CHEBI:59789"/>
    </ligand>
</feature>
<name>A0A011VZA5_RUMAL</name>
<dbReference type="CDD" id="cd01335">
    <property type="entry name" value="Radical_SAM"/>
    <property type="match status" value="1"/>
</dbReference>
<feature type="binding site" evidence="6">
    <location>
        <position position="138"/>
    </location>
    <ligand>
        <name>(3R)-3-methyl-D-ornithine</name>
        <dbReference type="ChEBI" id="CHEBI:64642"/>
    </ligand>
</feature>
<dbReference type="Gene3D" id="3.20.20.70">
    <property type="entry name" value="Aldolase class I"/>
    <property type="match status" value="1"/>
</dbReference>
<dbReference type="InterPro" id="IPR034422">
    <property type="entry name" value="HydE/PylB-like"/>
</dbReference>
<comment type="caution">
    <text evidence="8">The sequence shown here is derived from an EMBL/GenBank/DDBJ whole genome shotgun (WGS) entry which is preliminary data.</text>
</comment>
<dbReference type="PANTHER" id="PTHR43726">
    <property type="entry name" value="3-METHYLORNITHINE SYNTHASE"/>
    <property type="match status" value="1"/>
</dbReference>
<sequence length="345" mass="39093">MSKALIDKLNRDKHLEKEEWVTLLSGYTDDDRAYAAGIAREISNSRFGNKIFIRGIVEFSNVCKNDCYYCGIRRSNTNVQRYRLTPDEILDCCDEGYELGFRTFVLQSGEDKSYTNDTLCDIVRRIKAAHPDCAVTLSLGELTYDEYKALREAGADRYLLRHETADKAHYEKLHPAEMSWDNRMECLKYLKELGYQTGAGIMVGSPYQTAECIAEDMLFFESFKPEMIGIGPFLPHKDTPFRDEPKGSYELTLFLLSLCRILLPDVLLPATTALGTIRPNGREEGVKAGANVIMPNLSPTAVRKKYMLYDNKICTGDESAQCRGCLEMRMKSIGYEVAVSRGDHI</sequence>
<dbReference type="InterPro" id="IPR024021">
    <property type="entry name" value="FeFe-hyd_HydE_rSAM"/>
</dbReference>
<proteinExistence type="predicted"/>
<dbReference type="EMBL" id="JEOB01000001">
    <property type="protein sequence ID" value="EXM40656.1"/>
    <property type="molecule type" value="Genomic_DNA"/>
</dbReference>
<keyword evidence="5" id="KW-0004">4Fe-4S</keyword>
<evidence type="ECO:0000256" key="4">
    <source>
        <dbReference type="ARBA" id="ARBA00023014"/>
    </source>
</evidence>
<keyword evidence="2" id="KW-0479">Metal-binding</keyword>
<dbReference type="OrthoDB" id="9775764at2"/>
<evidence type="ECO:0000256" key="5">
    <source>
        <dbReference type="PIRSR" id="PIRSR004762-1"/>
    </source>
</evidence>
<dbReference type="PANTHER" id="PTHR43726:SF1">
    <property type="entry name" value="BIOTIN SYNTHASE"/>
    <property type="match status" value="1"/>
</dbReference>